<sequence>MERNLQDVIRQLPGAVVTGNGADRTVSDLTIDSRTAGPGSLFICIKGVNTDGHKYVAKAAAQGAVAALTEQETEVPEGLTVIRVPSTQEAVKTLAPWFYDWPARKMRMIGVTGTNGKTTTTNILRTLLTRTGHKVGLIGTINVMIGDEVRTSHNTTPDVVDLQKMLYEMVENHCDTCVMEVSSHALALDRVAGIEYDTAVLTNITQDHLDFHKTMENYREAKALLFTRLHEGTKPNKTAVFNTDDPSSAIIMPRVKTKIMTYGKGKDNDVYPLTFHVAASHMELNLQTPVGEMDLKLHITGEFNVYNVMGSICAAIAEGLTREDIIRGLDDFAGVPGRFQLIHAGQPFTVVVDYAHTPDGLENVLKTARQITKGKLWVVFGAGGDRDRKKRPIMGKIALDLADIAVVTSDNPRTEDPEAIIRDIEEGLKDNPEGKEIHKITDRREAIEYVMAHAKPDDVVMIAGKGHENYQILKDRTIHFDDGEVVRDFFQKGKTNA</sequence>
<dbReference type="InterPro" id="IPR000713">
    <property type="entry name" value="Mur_ligase_N"/>
</dbReference>
<dbReference type="Gene3D" id="3.40.1190.10">
    <property type="entry name" value="Mur-like, catalytic domain"/>
    <property type="match status" value="1"/>
</dbReference>
<feature type="binding site" evidence="19">
    <location>
        <position position="154"/>
    </location>
    <ligand>
        <name>UDP-N-acetyl-alpha-D-muramoyl-L-alanyl-D-glutamate</name>
        <dbReference type="ChEBI" id="CHEBI:83900"/>
    </ligand>
</feature>
<comment type="caution">
    <text evidence="19">Lacks conserved residue(s) required for the propagation of feature annotation.</text>
</comment>
<dbReference type="GO" id="GO:0005524">
    <property type="term" value="F:ATP binding"/>
    <property type="evidence" value="ECO:0007669"/>
    <property type="project" value="UniProtKB-UniRule"/>
</dbReference>
<comment type="function">
    <text evidence="13 19">Catalyzes the addition of meso-diaminopimelic acid to the nucleotide precursor UDP-N-acetylmuramoyl-L-alanyl-D-glutamate (UMAG) in the biosynthesis of bacterial cell-wall peptidoglycan.</text>
</comment>
<dbReference type="GO" id="GO:0051301">
    <property type="term" value="P:cell division"/>
    <property type="evidence" value="ECO:0007669"/>
    <property type="project" value="UniProtKB-KW"/>
</dbReference>
<dbReference type="NCBIfam" id="NF001126">
    <property type="entry name" value="PRK00139.1-4"/>
    <property type="match status" value="1"/>
</dbReference>
<evidence type="ECO:0000256" key="3">
    <source>
        <dbReference type="ARBA" id="ARBA00022490"/>
    </source>
</evidence>
<evidence type="ECO:0000256" key="2">
    <source>
        <dbReference type="ARBA" id="ARBA00005898"/>
    </source>
</evidence>
<evidence type="ECO:0000256" key="7">
    <source>
        <dbReference type="ARBA" id="ARBA00022840"/>
    </source>
</evidence>
<protein>
    <recommendedName>
        <fullName evidence="15 19">UDP-N-acetylmuramoyl-L-alanyl-D-glutamate--2,6-diaminopimelate ligase</fullName>
        <ecNumber evidence="14 19">6.3.2.13</ecNumber>
    </recommendedName>
    <alternativeName>
        <fullName evidence="16 19">Meso-A2pm-adding enzyme</fullName>
    </alternativeName>
    <alternativeName>
        <fullName evidence="17 19">Meso-diaminopimelate-adding enzyme</fullName>
    </alternativeName>
    <alternativeName>
        <fullName evidence="18 19">UDP-MurNAc-L-Ala-D-Glu:meso-diaminopimelate ligase</fullName>
    </alternativeName>
    <alternativeName>
        <fullName evidence="19">UDP-MurNAc-tripeptide synthetase</fullName>
    </alternativeName>
    <alternativeName>
        <fullName evidence="19">UDP-N-acetylmuramyl-tripeptide synthetase</fullName>
    </alternativeName>
</protein>
<evidence type="ECO:0000313" key="25">
    <source>
        <dbReference type="Proteomes" id="UP000182379"/>
    </source>
</evidence>
<feature type="modified residue" description="N6-carboxylysine" evidence="19">
    <location>
        <position position="222"/>
    </location>
</feature>
<keyword evidence="6 19" id="KW-0547">Nucleotide-binding</keyword>
<comment type="cofactor">
    <cofactor evidence="19">
        <name>Mg(2+)</name>
        <dbReference type="ChEBI" id="CHEBI:18420"/>
    </cofactor>
</comment>
<accession>A0A1H2SXH7</accession>
<evidence type="ECO:0000256" key="6">
    <source>
        <dbReference type="ARBA" id="ARBA00022741"/>
    </source>
</evidence>
<dbReference type="SUPFAM" id="SSF53244">
    <property type="entry name" value="MurD-like peptide ligases, peptide-binding domain"/>
    <property type="match status" value="1"/>
</dbReference>
<evidence type="ECO:0000256" key="1">
    <source>
        <dbReference type="ARBA" id="ARBA00004752"/>
    </source>
</evidence>
<evidence type="ECO:0000256" key="20">
    <source>
        <dbReference type="RuleBase" id="RU004135"/>
    </source>
</evidence>
<dbReference type="GO" id="GO:0008360">
    <property type="term" value="P:regulation of cell shape"/>
    <property type="evidence" value="ECO:0007669"/>
    <property type="project" value="UniProtKB-KW"/>
</dbReference>
<dbReference type="GO" id="GO:0008765">
    <property type="term" value="F:UDP-N-acetylmuramoylalanyl-D-glutamate-2,6-diaminopimelate ligase activity"/>
    <property type="evidence" value="ECO:0007669"/>
    <property type="project" value="UniProtKB-UniRule"/>
</dbReference>
<feature type="domain" description="Mur ligase central" evidence="23">
    <location>
        <begin position="111"/>
        <end position="315"/>
    </location>
</feature>
<feature type="binding site" evidence="19">
    <location>
        <begin position="113"/>
        <end position="119"/>
    </location>
    <ligand>
        <name>ATP</name>
        <dbReference type="ChEBI" id="CHEBI:30616"/>
    </ligand>
</feature>
<dbReference type="Gene3D" id="3.90.190.20">
    <property type="entry name" value="Mur ligase, C-terminal domain"/>
    <property type="match status" value="1"/>
</dbReference>
<feature type="binding site" evidence="19">
    <location>
        <begin position="155"/>
        <end position="156"/>
    </location>
    <ligand>
        <name>UDP-N-acetyl-alpha-D-muramoyl-L-alanyl-D-glutamate</name>
        <dbReference type="ChEBI" id="CHEBI:83900"/>
    </ligand>
</feature>
<evidence type="ECO:0000256" key="19">
    <source>
        <dbReference type="HAMAP-Rule" id="MF_00208"/>
    </source>
</evidence>
<dbReference type="InterPro" id="IPR036615">
    <property type="entry name" value="Mur_ligase_C_dom_sf"/>
</dbReference>
<dbReference type="RefSeq" id="WP_074703956.1">
    <property type="nucleotide sequence ID" value="NZ_FNOP01000001.1"/>
</dbReference>
<dbReference type="SUPFAM" id="SSF53623">
    <property type="entry name" value="MurD-like peptide ligases, catalytic domain"/>
    <property type="match status" value="1"/>
</dbReference>
<comment type="caution">
    <text evidence="24">The sequence shown here is derived from an EMBL/GenBank/DDBJ whole genome shotgun (WGS) entry which is preliminary data.</text>
</comment>
<feature type="binding site" evidence="19">
    <location>
        <position position="386"/>
    </location>
    <ligand>
        <name>meso-2,6-diaminopimelate</name>
        <dbReference type="ChEBI" id="CHEBI:57791"/>
    </ligand>
</feature>
<keyword evidence="9 19" id="KW-0573">Peptidoglycan synthesis</keyword>
<evidence type="ECO:0000313" key="24">
    <source>
        <dbReference type="EMBL" id="SDW36298.1"/>
    </source>
</evidence>
<dbReference type="NCBIfam" id="NF001124">
    <property type="entry name" value="PRK00139.1-2"/>
    <property type="match status" value="1"/>
</dbReference>
<dbReference type="GO" id="GO:0071555">
    <property type="term" value="P:cell wall organization"/>
    <property type="evidence" value="ECO:0007669"/>
    <property type="project" value="UniProtKB-KW"/>
</dbReference>
<evidence type="ECO:0000256" key="16">
    <source>
        <dbReference type="ARBA" id="ARBA00075482"/>
    </source>
</evidence>
<evidence type="ECO:0000259" key="22">
    <source>
        <dbReference type="Pfam" id="PF02875"/>
    </source>
</evidence>
<gene>
    <name evidence="19" type="primary">murE</name>
    <name evidence="24" type="ORF">SAMN05216495_10147</name>
</gene>
<evidence type="ECO:0000256" key="15">
    <source>
        <dbReference type="ARBA" id="ARBA00072883"/>
    </source>
</evidence>
<dbReference type="HAMAP" id="MF_00208">
    <property type="entry name" value="MurE"/>
    <property type="match status" value="1"/>
</dbReference>
<dbReference type="InterPro" id="IPR005761">
    <property type="entry name" value="UDP-N-AcMur-Glu-dNH2Pim_ligase"/>
</dbReference>
<keyword evidence="7 19" id="KW-0067">ATP-binding</keyword>
<dbReference type="GO" id="GO:0004326">
    <property type="term" value="F:tetrahydrofolylpolyglutamate synthase activity"/>
    <property type="evidence" value="ECO:0007669"/>
    <property type="project" value="InterPro"/>
</dbReference>
<dbReference type="InterPro" id="IPR018109">
    <property type="entry name" value="Folylpolyglutamate_synth_CS"/>
</dbReference>
<evidence type="ECO:0000256" key="10">
    <source>
        <dbReference type="ARBA" id="ARBA00023306"/>
    </source>
</evidence>
<evidence type="ECO:0000256" key="4">
    <source>
        <dbReference type="ARBA" id="ARBA00022598"/>
    </source>
</evidence>
<reference evidence="24 25" key="1">
    <citation type="submission" date="2016-10" db="EMBL/GenBank/DDBJ databases">
        <authorList>
            <person name="Varghese N."/>
            <person name="Submissions S."/>
        </authorList>
    </citation>
    <scope>NUCLEOTIDE SEQUENCE [LARGE SCALE GENOMIC DNA]</scope>
    <source>
        <strain evidence="24 25">WCC6</strain>
    </source>
</reference>
<feature type="binding site" evidence="19">
    <location>
        <position position="33"/>
    </location>
    <ligand>
        <name>UDP-N-acetyl-alpha-D-muramoyl-L-alanyl-D-glutamate</name>
        <dbReference type="ChEBI" id="CHEBI:83900"/>
    </ligand>
</feature>
<dbReference type="InterPro" id="IPR036565">
    <property type="entry name" value="Mur-like_cat_sf"/>
</dbReference>
<dbReference type="SUPFAM" id="SSF63418">
    <property type="entry name" value="MurE/MurF N-terminal domain"/>
    <property type="match status" value="1"/>
</dbReference>
<dbReference type="InterPro" id="IPR004101">
    <property type="entry name" value="Mur_ligase_C"/>
</dbReference>
<feature type="domain" description="Mur ligase C-terminal" evidence="22">
    <location>
        <begin position="337"/>
        <end position="466"/>
    </location>
</feature>
<feature type="binding site" evidence="19">
    <location>
        <begin position="410"/>
        <end position="413"/>
    </location>
    <ligand>
        <name>meso-2,6-diaminopimelate</name>
        <dbReference type="ChEBI" id="CHEBI:57791"/>
    </ligand>
</feature>
<dbReference type="Pfam" id="PF01225">
    <property type="entry name" value="Mur_ligase"/>
    <property type="match status" value="1"/>
</dbReference>
<comment type="pathway">
    <text evidence="1 19 20">Cell wall biogenesis; peptidoglycan biosynthesis.</text>
</comment>
<dbReference type="Pfam" id="PF08245">
    <property type="entry name" value="Mur_ligase_M"/>
    <property type="match status" value="1"/>
</dbReference>
<dbReference type="EMBL" id="FNOP01000001">
    <property type="protein sequence ID" value="SDW36298.1"/>
    <property type="molecule type" value="Genomic_DNA"/>
</dbReference>
<dbReference type="NCBIfam" id="TIGR01085">
    <property type="entry name" value="murE"/>
    <property type="match status" value="1"/>
</dbReference>
<evidence type="ECO:0000256" key="13">
    <source>
        <dbReference type="ARBA" id="ARBA00056782"/>
    </source>
</evidence>
<feature type="binding site" evidence="19">
    <location>
        <position position="468"/>
    </location>
    <ligand>
        <name>meso-2,6-diaminopimelate</name>
        <dbReference type="ChEBI" id="CHEBI:57791"/>
    </ligand>
</feature>
<keyword evidence="8 19" id="KW-0133">Cell shape</keyword>
<dbReference type="PANTHER" id="PTHR23135:SF4">
    <property type="entry name" value="UDP-N-ACETYLMURAMOYL-L-ALANYL-D-GLUTAMATE--2,6-DIAMINOPIMELATE LIGASE MURE HOMOLOG, CHLOROPLASTIC"/>
    <property type="match status" value="1"/>
</dbReference>
<evidence type="ECO:0000256" key="18">
    <source>
        <dbReference type="ARBA" id="ARBA00081560"/>
    </source>
</evidence>
<evidence type="ECO:0000256" key="17">
    <source>
        <dbReference type="ARBA" id="ARBA00076158"/>
    </source>
</evidence>
<comment type="catalytic activity">
    <reaction evidence="12 19">
        <text>UDP-N-acetyl-alpha-D-muramoyl-L-alanyl-D-glutamate + meso-2,6-diaminopimelate + ATP = UDP-N-acetyl-alpha-D-muramoyl-L-alanyl-gamma-D-glutamyl-meso-2,6-diaminopimelate + ADP + phosphate + H(+)</text>
        <dbReference type="Rhea" id="RHEA:23676"/>
        <dbReference type="ChEBI" id="CHEBI:15378"/>
        <dbReference type="ChEBI" id="CHEBI:30616"/>
        <dbReference type="ChEBI" id="CHEBI:43474"/>
        <dbReference type="ChEBI" id="CHEBI:57791"/>
        <dbReference type="ChEBI" id="CHEBI:83900"/>
        <dbReference type="ChEBI" id="CHEBI:83905"/>
        <dbReference type="ChEBI" id="CHEBI:456216"/>
        <dbReference type="EC" id="6.3.2.13"/>
    </reaction>
</comment>
<comment type="similarity">
    <text evidence="2 19">Belongs to the MurCDEF family. MurE subfamily.</text>
</comment>
<comment type="PTM">
    <text evidence="19">Carboxylation is probably crucial for Mg(2+) binding and, consequently, for the gamma-phosphate positioning of ATP.</text>
</comment>
<evidence type="ECO:0000259" key="23">
    <source>
        <dbReference type="Pfam" id="PF08245"/>
    </source>
</evidence>
<feature type="short sequence motif" description="Meso-diaminopimelate recognition motif" evidence="19">
    <location>
        <begin position="410"/>
        <end position="413"/>
    </location>
</feature>
<dbReference type="AlphaFoldDB" id="A0A1H2SXH7"/>
<evidence type="ECO:0000259" key="21">
    <source>
        <dbReference type="Pfam" id="PF01225"/>
    </source>
</evidence>
<evidence type="ECO:0000256" key="5">
    <source>
        <dbReference type="ARBA" id="ARBA00022618"/>
    </source>
</evidence>
<dbReference type="InterPro" id="IPR035911">
    <property type="entry name" value="MurE/MurF_N"/>
</dbReference>
<dbReference type="Proteomes" id="UP000182379">
    <property type="component" value="Unassembled WGS sequence"/>
</dbReference>
<keyword evidence="10 19" id="KW-0131">Cell cycle</keyword>
<evidence type="ECO:0000256" key="12">
    <source>
        <dbReference type="ARBA" id="ARBA00050251"/>
    </source>
</evidence>
<evidence type="ECO:0000256" key="14">
    <source>
        <dbReference type="ARBA" id="ARBA00066633"/>
    </source>
</evidence>
<keyword evidence="4 19" id="KW-0436">Ligase</keyword>
<dbReference type="Pfam" id="PF02875">
    <property type="entry name" value="Mur_ligase_C"/>
    <property type="match status" value="1"/>
</dbReference>
<dbReference type="UniPathway" id="UPA00219"/>
<feature type="domain" description="Mur ligase N-terminal catalytic" evidence="21">
    <location>
        <begin position="27"/>
        <end position="91"/>
    </location>
</feature>
<feature type="binding site" evidence="19">
    <location>
        <position position="182"/>
    </location>
    <ligand>
        <name>UDP-N-acetyl-alpha-D-muramoyl-L-alanyl-D-glutamate</name>
        <dbReference type="ChEBI" id="CHEBI:83900"/>
    </ligand>
</feature>
<dbReference type="EC" id="6.3.2.13" evidence="14 19"/>
<feature type="binding site" evidence="19">
    <location>
        <position position="190"/>
    </location>
    <ligand>
        <name>UDP-N-acetyl-alpha-D-muramoyl-L-alanyl-D-glutamate</name>
        <dbReference type="ChEBI" id="CHEBI:83900"/>
    </ligand>
</feature>
<feature type="binding site" evidence="19">
    <location>
        <position position="464"/>
    </location>
    <ligand>
        <name>meso-2,6-diaminopimelate</name>
        <dbReference type="ChEBI" id="CHEBI:57791"/>
    </ligand>
</feature>
<dbReference type="Gene3D" id="3.40.1390.10">
    <property type="entry name" value="MurE/MurF, N-terminal domain"/>
    <property type="match status" value="1"/>
</dbReference>
<keyword evidence="3 19" id="KW-0963">Cytoplasm</keyword>
<evidence type="ECO:0000256" key="11">
    <source>
        <dbReference type="ARBA" id="ARBA00023316"/>
    </source>
</evidence>
<dbReference type="GO" id="GO:0005737">
    <property type="term" value="C:cytoplasm"/>
    <property type="evidence" value="ECO:0007669"/>
    <property type="project" value="UniProtKB-SubCell"/>
</dbReference>
<keyword evidence="5 19" id="KW-0132">Cell division</keyword>
<evidence type="ECO:0000256" key="8">
    <source>
        <dbReference type="ARBA" id="ARBA00022960"/>
    </source>
</evidence>
<dbReference type="PANTHER" id="PTHR23135">
    <property type="entry name" value="MUR LIGASE FAMILY MEMBER"/>
    <property type="match status" value="1"/>
</dbReference>
<dbReference type="PROSITE" id="PS01011">
    <property type="entry name" value="FOLYLPOLYGLU_SYNT_1"/>
    <property type="match status" value="1"/>
</dbReference>
<dbReference type="FunFam" id="3.90.190.20:FF:000006">
    <property type="entry name" value="UDP-N-acetylmuramoyl-L-alanyl-D-glutamate--2,6-diaminopimelate ligase"/>
    <property type="match status" value="1"/>
</dbReference>
<name>A0A1H2SXH7_ACIFE</name>
<comment type="subcellular location">
    <subcellularLocation>
        <location evidence="19 20">Cytoplasm</location>
    </subcellularLocation>
</comment>
<proteinExistence type="inferred from homology"/>
<organism evidence="24 25">
    <name type="scientific">Acidaminococcus fermentans</name>
    <dbReference type="NCBI Taxonomy" id="905"/>
    <lineage>
        <taxon>Bacteria</taxon>
        <taxon>Bacillati</taxon>
        <taxon>Bacillota</taxon>
        <taxon>Negativicutes</taxon>
        <taxon>Acidaminococcales</taxon>
        <taxon>Acidaminococcaceae</taxon>
        <taxon>Acidaminococcus</taxon>
    </lineage>
</organism>
<keyword evidence="19" id="KW-0460">Magnesium</keyword>
<evidence type="ECO:0000256" key="9">
    <source>
        <dbReference type="ARBA" id="ARBA00022984"/>
    </source>
</evidence>
<dbReference type="GO" id="GO:0000287">
    <property type="term" value="F:magnesium ion binding"/>
    <property type="evidence" value="ECO:0007669"/>
    <property type="project" value="UniProtKB-UniRule"/>
</dbReference>
<dbReference type="InterPro" id="IPR013221">
    <property type="entry name" value="Mur_ligase_cen"/>
</dbReference>
<keyword evidence="11 19" id="KW-0961">Cell wall biogenesis/degradation</keyword>
<dbReference type="GO" id="GO:0009252">
    <property type="term" value="P:peptidoglycan biosynthetic process"/>
    <property type="evidence" value="ECO:0007669"/>
    <property type="project" value="UniProtKB-UniRule"/>
</dbReference>